<evidence type="ECO:0000313" key="2">
    <source>
        <dbReference type="Proteomes" id="UP000004597"/>
    </source>
</evidence>
<reference evidence="1 2" key="1">
    <citation type="submission" date="2011-10" db="EMBL/GenBank/DDBJ databases">
        <title>The Genome Sequence of Prevotella histicola F0411.</title>
        <authorList>
            <consortium name="The Broad Institute Genome Sequencing Platform"/>
            <person name="Earl A."/>
            <person name="Ward D."/>
            <person name="Feldgarden M."/>
            <person name="Gevers D."/>
            <person name="Izard J."/>
            <person name="Ganesan A."/>
            <person name="Blanton J.M."/>
            <person name="Baranova O.V."/>
            <person name="Tanner A.C."/>
            <person name="Mathney J.M.J."/>
            <person name="Dewhirst F.E."/>
            <person name="Young S.K."/>
            <person name="Zeng Q."/>
            <person name="Gargeya S."/>
            <person name="Fitzgerald M."/>
            <person name="Haas B."/>
            <person name="Abouelleil A."/>
            <person name="Alvarado L."/>
            <person name="Arachchi H.M."/>
            <person name="Berlin A."/>
            <person name="Brown A."/>
            <person name="Chapman S.B."/>
            <person name="Chen Z."/>
            <person name="Dunbar C."/>
            <person name="Freedman E."/>
            <person name="Gearin G."/>
            <person name="Gellesch M."/>
            <person name="Goldberg J."/>
            <person name="Griggs A."/>
            <person name="Gujja S."/>
            <person name="Heiman D."/>
            <person name="Howarth C."/>
            <person name="Larson L."/>
            <person name="Lui A."/>
            <person name="MacDonald P.J.P."/>
            <person name="Montmayeur A."/>
            <person name="Murphy C."/>
            <person name="Neiman D."/>
            <person name="Pearson M."/>
            <person name="Priest M."/>
            <person name="Roberts A."/>
            <person name="Saif S."/>
            <person name="Shea T."/>
            <person name="Shenoy N."/>
            <person name="Sisk P."/>
            <person name="Stolte C."/>
            <person name="Sykes S."/>
            <person name="Wortman J."/>
            <person name="Nusbaum C."/>
            <person name="Birren B."/>
        </authorList>
    </citation>
    <scope>NUCLEOTIDE SEQUENCE [LARGE SCALE GENOMIC DNA]</scope>
    <source>
        <strain evidence="1 2">F0411</strain>
    </source>
</reference>
<dbReference type="HOGENOM" id="CLU_3375210_0_0_10"/>
<name>G6AG50_9BACT</name>
<organism evidence="1 2">
    <name type="scientific">Prevotella histicola F0411</name>
    <dbReference type="NCBI Taxonomy" id="857291"/>
    <lineage>
        <taxon>Bacteria</taxon>
        <taxon>Pseudomonadati</taxon>
        <taxon>Bacteroidota</taxon>
        <taxon>Bacteroidia</taxon>
        <taxon>Bacteroidales</taxon>
        <taxon>Prevotellaceae</taxon>
        <taxon>Prevotella</taxon>
    </lineage>
</organism>
<dbReference type="Proteomes" id="UP000004597">
    <property type="component" value="Unassembled WGS sequence"/>
</dbReference>
<accession>G6AG50</accession>
<comment type="caution">
    <text evidence="1">The sequence shown here is derived from an EMBL/GenBank/DDBJ whole genome shotgun (WGS) entry which is preliminary data.</text>
</comment>
<sequence length="34" mass="4134">MGFLMWYFEVKPNIDYRNVQTGFYSSDLIKNGWL</sequence>
<dbReference type="EMBL" id="AFXP01000008">
    <property type="protein sequence ID" value="EHG16380.1"/>
    <property type="molecule type" value="Genomic_DNA"/>
</dbReference>
<dbReference type="AlphaFoldDB" id="G6AG50"/>
<protein>
    <submittedName>
        <fullName evidence="1">Uncharacterized protein</fullName>
    </submittedName>
</protein>
<gene>
    <name evidence="1" type="ORF">HMPREF9138_01077</name>
</gene>
<keyword evidence="2" id="KW-1185">Reference proteome</keyword>
<proteinExistence type="predicted"/>
<evidence type="ECO:0000313" key="1">
    <source>
        <dbReference type="EMBL" id="EHG16380.1"/>
    </source>
</evidence>